<proteinExistence type="predicted"/>
<feature type="compositionally biased region" description="Low complexity" evidence="6">
    <location>
        <begin position="141"/>
        <end position="150"/>
    </location>
</feature>
<reference evidence="8 9" key="1">
    <citation type="submission" date="2018-05" db="EMBL/GenBank/DDBJ databases">
        <title>Pararhodobacter marina sp. nov., isolated from deep-sea water of the Indian Ocean.</title>
        <authorList>
            <person name="Lai Q.Sr."/>
            <person name="Liu X."/>
            <person name="Shao Z."/>
        </authorList>
    </citation>
    <scope>NUCLEOTIDE SEQUENCE [LARGE SCALE GENOMIC DNA]</scope>
    <source>
        <strain evidence="8 9">CIC4N-9</strain>
    </source>
</reference>
<organism evidence="8 9">
    <name type="scientific">Pararhodobacter marinus</name>
    <dbReference type="NCBI Taxonomy" id="2184063"/>
    <lineage>
        <taxon>Bacteria</taxon>
        <taxon>Pseudomonadati</taxon>
        <taxon>Pseudomonadota</taxon>
        <taxon>Alphaproteobacteria</taxon>
        <taxon>Rhodobacterales</taxon>
        <taxon>Paracoccaceae</taxon>
        <taxon>Pararhodobacter</taxon>
    </lineage>
</organism>
<name>A0A2U2CC83_9RHOB</name>
<comment type="subcellular location">
    <subcellularLocation>
        <location evidence="1">Membrane</location>
    </subcellularLocation>
</comment>
<evidence type="ECO:0000256" key="5">
    <source>
        <dbReference type="SAM" id="Coils"/>
    </source>
</evidence>
<dbReference type="AlphaFoldDB" id="A0A2U2CC83"/>
<feature type="compositionally biased region" description="Low complexity" evidence="6">
    <location>
        <begin position="33"/>
        <end position="51"/>
    </location>
</feature>
<feature type="compositionally biased region" description="Low complexity" evidence="6">
    <location>
        <begin position="65"/>
        <end position="74"/>
    </location>
</feature>
<dbReference type="GeneID" id="94364637"/>
<evidence type="ECO:0000256" key="7">
    <source>
        <dbReference type="SAM" id="Phobius"/>
    </source>
</evidence>
<keyword evidence="4 7" id="KW-0472">Membrane</keyword>
<dbReference type="GO" id="GO:0016020">
    <property type="term" value="C:membrane"/>
    <property type="evidence" value="ECO:0007669"/>
    <property type="project" value="UniProtKB-SubCell"/>
</dbReference>
<feature type="region of interest" description="Disordered" evidence="6">
    <location>
        <begin position="1"/>
        <end position="194"/>
    </location>
</feature>
<evidence type="ECO:0008006" key="10">
    <source>
        <dbReference type="Google" id="ProtNLM"/>
    </source>
</evidence>
<gene>
    <name evidence="8" type="ORF">C4N9_07035</name>
</gene>
<sequence>MARNTRSRPKAETPGGKAEAIDKTDTPDRDTPDASPADPAQEKPAATAKGTGKSKARGKTEAAGSPSEAELAPTPEAPPSETPDLVAAVDDSPSAPTGSEPPVSTADPALTDTADSAAPARLAAGTPAPGGDPRKPGTDLRAVAASAAERSVSDTSAPGSAPERTATADTTAEPRRDGRTVSPTTPPAAPAPTSGGGGAMPMVLGGFFAAALGALVVLFFLPNGWQGGAADPELAERVRALEARSGGLTESDLQPLEDRIAALESSQTAAPDLAPLQDRVTALEQQQGGVIEERLNTAIGALTSQLAELDSGIESRIDSAVAAATADAEAALQQRADSVEAQAEDVEARQARISARAALAELTAASESGEPAPDALARLQDSMPDAVPDPLTAMADGIAPLATLQDEFSVAARDALAAQPIPENATLGERVSEFFRAQTGARSLAPREGDDVDAVLSRAEAALRQGDLAATLSELDALTDEPAAEMAQWRARAETRLAALQALDDVRAQLDRDEE</sequence>
<feature type="compositionally biased region" description="Low complexity" evidence="6">
    <location>
        <begin position="117"/>
        <end position="131"/>
    </location>
</feature>
<evidence type="ECO:0000313" key="8">
    <source>
        <dbReference type="EMBL" id="PWE29498.1"/>
    </source>
</evidence>
<dbReference type="EMBL" id="QEYD01000004">
    <property type="protein sequence ID" value="PWE29498.1"/>
    <property type="molecule type" value="Genomic_DNA"/>
</dbReference>
<feature type="compositionally biased region" description="Basic and acidic residues" evidence="6">
    <location>
        <begin position="19"/>
        <end position="32"/>
    </location>
</feature>
<evidence type="ECO:0000256" key="1">
    <source>
        <dbReference type="ARBA" id="ARBA00004370"/>
    </source>
</evidence>
<evidence type="ECO:0000256" key="6">
    <source>
        <dbReference type="SAM" id="MobiDB-lite"/>
    </source>
</evidence>
<accession>A0A2U2CC83</accession>
<feature type="transmembrane region" description="Helical" evidence="7">
    <location>
        <begin position="202"/>
        <end position="221"/>
    </location>
</feature>
<protein>
    <recommendedName>
        <fullName evidence="10">Inner membrane protein</fullName>
    </recommendedName>
</protein>
<keyword evidence="9" id="KW-1185">Reference proteome</keyword>
<evidence type="ECO:0000256" key="3">
    <source>
        <dbReference type="ARBA" id="ARBA00022989"/>
    </source>
</evidence>
<dbReference type="OrthoDB" id="7659420at2"/>
<comment type="caution">
    <text evidence="8">The sequence shown here is derived from an EMBL/GenBank/DDBJ whole genome shotgun (WGS) entry which is preliminary data.</text>
</comment>
<dbReference type="Pfam" id="PF09731">
    <property type="entry name" value="Mitofilin"/>
    <property type="match status" value="1"/>
</dbReference>
<dbReference type="InterPro" id="IPR019133">
    <property type="entry name" value="MIC60"/>
</dbReference>
<evidence type="ECO:0000256" key="2">
    <source>
        <dbReference type="ARBA" id="ARBA00022692"/>
    </source>
</evidence>
<keyword evidence="2 7" id="KW-0812">Transmembrane</keyword>
<keyword evidence="3 7" id="KW-1133">Transmembrane helix</keyword>
<evidence type="ECO:0000313" key="9">
    <source>
        <dbReference type="Proteomes" id="UP000244940"/>
    </source>
</evidence>
<dbReference type="Proteomes" id="UP000244940">
    <property type="component" value="Unassembled WGS sequence"/>
</dbReference>
<evidence type="ECO:0000256" key="4">
    <source>
        <dbReference type="ARBA" id="ARBA00023136"/>
    </source>
</evidence>
<feature type="coiled-coil region" evidence="5">
    <location>
        <begin position="329"/>
        <end position="356"/>
    </location>
</feature>
<keyword evidence="5" id="KW-0175">Coiled coil</keyword>
<dbReference type="RefSeq" id="WP_109532612.1">
    <property type="nucleotide sequence ID" value="NZ_QEYD01000004.1"/>
</dbReference>